<reference evidence="1" key="1">
    <citation type="submission" date="2021-01" db="EMBL/GenBank/DDBJ databases">
        <title>Whole genome shotgun sequence of Virgisporangium ochraceum NBRC 16418.</title>
        <authorList>
            <person name="Komaki H."/>
            <person name="Tamura T."/>
        </authorList>
    </citation>
    <scope>NUCLEOTIDE SEQUENCE</scope>
    <source>
        <strain evidence="1">NBRC 16418</strain>
    </source>
</reference>
<dbReference type="EMBL" id="BOPH01000105">
    <property type="protein sequence ID" value="GIJ72740.1"/>
    <property type="molecule type" value="Genomic_DNA"/>
</dbReference>
<proteinExistence type="predicted"/>
<protein>
    <submittedName>
        <fullName evidence="1">Uncharacterized protein</fullName>
    </submittedName>
</protein>
<evidence type="ECO:0000313" key="2">
    <source>
        <dbReference type="Proteomes" id="UP000635606"/>
    </source>
</evidence>
<comment type="caution">
    <text evidence="1">The sequence shown here is derived from an EMBL/GenBank/DDBJ whole genome shotgun (WGS) entry which is preliminary data.</text>
</comment>
<organism evidence="1 2">
    <name type="scientific">Virgisporangium ochraceum</name>
    <dbReference type="NCBI Taxonomy" id="65505"/>
    <lineage>
        <taxon>Bacteria</taxon>
        <taxon>Bacillati</taxon>
        <taxon>Actinomycetota</taxon>
        <taxon>Actinomycetes</taxon>
        <taxon>Micromonosporales</taxon>
        <taxon>Micromonosporaceae</taxon>
        <taxon>Virgisporangium</taxon>
    </lineage>
</organism>
<dbReference type="Proteomes" id="UP000635606">
    <property type="component" value="Unassembled WGS sequence"/>
</dbReference>
<accession>A0A8J4A3M1</accession>
<sequence length="108" mass="11231">MDVFLYFPPSSGVAWGDLDDVIDDVLGERGETTGGGLGNRGGNVDIELSDDADGERTLGDVGRLERRAFRNLRPAAITKLRAFGPDGFVDREIGGGGPGAAFTAPGPP</sequence>
<dbReference type="AlphaFoldDB" id="A0A8J4A3M1"/>
<name>A0A8J4A3M1_9ACTN</name>
<evidence type="ECO:0000313" key="1">
    <source>
        <dbReference type="EMBL" id="GIJ72740.1"/>
    </source>
</evidence>
<keyword evidence="2" id="KW-1185">Reference proteome</keyword>
<gene>
    <name evidence="1" type="ORF">Voc01_076570</name>
</gene>